<name>A0A182RGV5_ANOFN</name>
<evidence type="ECO:0000256" key="4">
    <source>
        <dbReference type="PROSITE-ProRule" id="PRU00176"/>
    </source>
</evidence>
<feature type="region of interest" description="Disordered" evidence="5">
    <location>
        <begin position="326"/>
        <end position="413"/>
    </location>
</feature>
<dbReference type="VEuPathDB" id="VectorBase:AFUN005464"/>
<dbReference type="Pfam" id="PF00076">
    <property type="entry name" value="RRM_1"/>
    <property type="match status" value="1"/>
</dbReference>
<evidence type="ECO:0000256" key="5">
    <source>
        <dbReference type="SAM" id="MobiDB-lite"/>
    </source>
</evidence>
<dbReference type="GO" id="GO:0003723">
    <property type="term" value="F:RNA binding"/>
    <property type="evidence" value="ECO:0007669"/>
    <property type="project" value="UniProtKB-UniRule"/>
</dbReference>
<keyword evidence="3" id="KW-0539">Nucleus</keyword>
<dbReference type="EnsemblMetazoa" id="AFUN005464-RA">
    <property type="protein sequence ID" value="AFUN005464-PA"/>
    <property type="gene ID" value="AFUN005464"/>
</dbReference>
<feature type="region of interest" description="Disordered" evidence="5">
    <location>
        <begin position="223"/>
        <end position="293"/>
    </location>
</feature>
<sequence>MAEISEKESGDVANTAVAATNSPEVKMETNAAEGKPKKIRRPLVGKGAGMIFIKHLPKGFNEAQLREFFRQFGAVAGVYLARSMRTQHCKGYGYVLFHYHEVAEIAASAVNNYMMFGRVLKATVLPRRMTRVPRNFGRACNSKGELSSACRKWLNRKVSRANRYLGPQARLERVSKQMKRLNRAERKLREAGIELPVAHNAMSKLKAQTKDLEEQVKENLAKRSALKKQTEMAVEQLVKDSKDENSGEGEEMAVEQVVKVKNENSGDGDDGDDDDDGENEDAETAFSMLLPSDWNVEEPIANEAAAGKANKEEAVKKALKVEKSFALAKSKANKPDATIKKENKKPVATIKKENKKPVATSKKENEKPVTTSKKENKKALPAKTQHEKAKLTLSKKKQSEVAAVPSLKTKTKGQQIAVAKSAKVVKSAKLGKKVK</sequence>
<evidence type="ECO:0000256" key="2">
    <source>
        <dbReference type="ARBA" id="ARBA00022884"/>
    </source>
</evidence>
<organism evidence="7">
    <name type="scientific">Anopheles funestus</name>
    <name type="common">African malaria mosquito</name>
    <dbReference type="NCBI Taxonomy" id="62324"/>
    <lineage>
        <taxon>Eukaryota</taxon>
        <taxon>Metazoa</taxon>
        <taxon>Ecdysozoa</taxon>
        <taxon>Arthropoda</taxon>
        <taxon>Hexapoda</taxon>
        <taxon>Insecta</taxon>
        <taxon>Pterygota</taxon>
        <taxon>Neoptera</taxon>
        <taxon>Endopterygota</taxon>
        <taxon>Diptera</taxon>
        <taxon>Nematocera</taxon>
        <taxon>Culicoidea</taxon>
        <taxon>Culicidae</taxon>
        <taxon>Anophelinae</taxon>
        <taxon>Anopheles</taxon>
    </lineage>
</organism>
<keyword evidence="2 4" id="KW-0694">RNA-binding</keyword>
<dbReference type="CDD" id="cd12307">
    <property type="entry name" value="RRM_NIFK_like"/>
    <property type="match status" value="1"/>
</dbReference>
<reference evidence="7" key="1">
    <citation type="submission" date="2020-05" db="UniProtKB">
        <authorList>
            <consortium name="EnsemblMetazoa"/>
        </authorList>
    </citation>
    <scope>IDENTIFICATION</scope>
    <source>
        <strain evidence="7">FUMOZ</strain>
    </source>
</reference>
<dbReference type="VEuPathDB" id="VectorBase:AFUN2_004253"/>
<dbReference type="GO" id="GO:0005730">
    <property type="term" value="C:nucleolus"/>
    <property type="evidence" value="ECO:0007669"/>
    <property type="project" value="UniProtKB-SubCell"/>
</dbReference>
<dbReference type="Gene3D" id="3.30.70.330">
    <property type="match status" value="1"/>
</dbReference>
<evidence type="ECO:0000256" key="3">
    <source>
        <dbReference type="ARBA" id="ARBA00023242"/>
    </source>
</evidence>
<evidence type="ECO:0000259" key="6">
    <source>
        <dbReference type="PROSITE" id="PS50102"/>
    </source>
</evidence>
<accession>A0A182RGV5</accession>
<dbReference type="PROSITE" id="PS50102">
    <property type="entry name" value="RRM"/>
    <property type="match status" value="1"/>
</dbReference>
<protein>
    <recommendedName>
        <fullName evidence="6">RRM domain-containing protein</fullName>
    </recommendedName>
</protein>
<evidence type="ECO:0000313" key="7">
    <source>
        <dbReference type="EnsemblMetazoa" id="AFUN005464-PA"/>
    </source>
</evidence>
<feature type="domain" description="RRM" evidence="6">
    <location>
        <begin position="49"/>
        <end position="127"/>
    </location>
</feature>
<dbReference type="AlphaFoldDB" id="A0A182RGV5"/>
<dbReference type="InterPro" id="IPR000504">
    <property type="entry name" value="RRM_dom"/>
</dbReference>
<evidence type="ECO:0000256" key="1">
    <source>
        <dbReference type="ARBA" id="ARBA00004604"/>
    </source>
</evidence>
<dbReference type="SMART" id="SM00360">
    <property type="entry name" value="RRM"/>
    <property type="match status" value="1"/>
</dbReference>
<proteinExistence type="predicted"/>
<dbReference type="STRING" id="62324.A0A182RGV5"/>
<dbReference type="InterPro" id="IPR035979">
    <property type="entry name" value="RBD_domain_sf"/>
</dbReference>
<feature type="compositionally biased region" description="Basic and acidic residues" evidence="5">
    <location>
        <begin position="333"/>
        <end position="390"/>
    </location>
</feature>
<dbReference type="InterPro" id="IPR012677">
    <property type="entry name" value="Nucleotide-bd_a/b_plait_sf"/>
</dbReference>
<dbReference type="SUPFAM" id="SSF54928">
    <property type="entry name" value="RNA-binding domain, RBD"/>
    <property type="match status" value="1"/>
</dbReference>
<comment type="subcellular location">
    <subcellularLocation>
        <location evidence="1">Nucleus</location>
        <location evidence="1">Nucleolus</location>
    </subcellularLocation>
</comment>
<dbReference type="PANTHER" id="PTHR46754">
    <property type="entry name" value="MKI67 FHA DOMAIN-INTERACTING NUCLEOLAR PHOSPHOPROTEIN"/>
    <property type="match status" value="1"/>
</dbReference>
<feature type="compositionally biased region" description="Acidic residues" evidence="5">
    <location>
        <begin position="266"/>
        <end position="283"/>
    </location>
</feature>